<dbReference type="GO" id="GO:0005739">
    <property type="term" value="C:mitochondrion"/>
    <property type="evidence" value="ECO:0007669"/>
    <property type="project" value="TreeGrafter"/>
</dbReference>
<organism evidence="10 11">
    <name type="scientific">Candida oxycetoniae</name>
    <dbReference type="NCBI Taxonomy" id="497107"/>
    <lineage>
        <taxon>Eukaryota</taxon>
        <taxon>Fungi</taxon>
        <taxon>Dikarya</taxon>
        <taxon>Ascomycota</taxon>
        <taxon>Saccharomycotina</taxon>
        <taxon>Pichiomycetes</taxon>
        <taxon>Debaryomycetaceae</taxon>
        <taxon>Candida/Lodderomyces clade</taxon>
        <taxon>Candida</taxon>
    </lineage>
</organism>
<dbReference type="Proteomes" id="UP001202479">
    <property type="component" value="Unassembled WGS sequence"/>
</dbReference>
<dbReference type="EC" id="2.7.1.-" evidence="6"/>
<dbReference type="RefSeq" id="XP_049180282.1">
    <property type="nucleotide sequence ID" value="XM_049323887.1"/>
</dbReference>
<dbReference type="GO" id="GO:0006013">
    <property type="term" value="P:mannose metabolic process"/>
    <property type="evidence" value="ECO:0007669"/>
    <property type="project" value="TreeGrafter"/>
</dbReference>
<dbReference type="GO" id="GO:0005536">
    <property type="term" value="F:D-glucose binding"/>
    <property type="evidence" value="ECO:0007669"/>
    <property type="project" value="InterPro"/>
</dbReference>
<dbReference type="GO" id="GO:0006096">
    <property type="term" value="P:glycolytic process"/>
    <property type="evidence" value="ECO:0007669"/>
    <property type="project" value="UniProtKB-KW"/>
</dbReference>
<dbReference type="GO" id="GO:0005829">
    <property type="term" value="C:cytosol"/>
    <property type="evidence" value="ECO:0007669"/>
    <property type="project" value="TreeGrafter"/>
</dbReference>
<evidence type="ECO:0000256" key="4">
    <source>
        <dbReference type="ARBA" id="ARBA00022777"/>
    </source>
</evidence>
<keyword evidence="11" id="KW-1185">Reference proteome</keyword>
<dbReference type="EMBL" id="JAHUZD010000094">
    <property type="protein sequence ID" value="KAI3404537.2"/>
    <property type="molecule type" value="Genomic_DNA"/>
</dbReference>
<gene>
    <name evidence="10" type="ORF">KGF56_002636</name>
</gene>
<dbReference type="InterPro" id="IPR022672">
    <property type="entry name" value="Hexokinase_N"/>
</dbReference>
<dbReference type="AlphaFoldDB" id="A0AAI9SXI5"/>
<evidence type="ECO:0000256" key="1">
    <source>
        <dbReference type="ARBA" id="ARBA00009225"/>
    </source>
</evidence>
<keyword evidence="3 6" id="KW-0547">Nucleotide-binding</keyword>
<dbReference type="InterPro" id="IPR043129">
    <property type="entry name" value="ATPase_NBD"/>
</dbReference>
<dbReference type="GeneID" id="73380253"/>
<dbReference type="SUPFAM" id="SSF53067">
    <property type="entry name" value="Actin-like ATPase domain"/>
    <property type="match status" value="2"/>
</dbReference>
<dbReference type="GO" id="GO:0008865">
    <property type="term" value="F:fructokinase activity"/>
    <property type="evidence" value="ECO:0007669"/>
    <property type="project" value="TreeGrafter"/>
</dbReference>
<dbReference type="Gene3D" id="3.30.420.40">
    <property type="match status" value="1"/>
</dbReference>
<evidence type="ECO:0000313" key="10">
    <source>
        <dbReference type="EMBL" id="KAI3404537.2"/>
    </source>
</evidence>
<keyword evidence="4 6" id="KW-0418">Kinase</keyword>
<feature type="region of interest" description="Disordered" evidence="7">
    <location>
        <begin position="32"/>
        <end position="81"/>
    </location>
</feature>
<feature type="domain" description="Hexokinase C-terminal" evidence="9">
    <location>
        <begin position="289"/>
        <end position="552"/>
    </location>
</feature>
<evidence type="ECO:0000256" key="2">
    <source>
        <dbReference type="ARBA" id="ARBA00022679"/>
    </source>
</evidence>
<keyword evidence="6" id="KW-0324">Glycolysis</keyword>
<accession>A0AAI9SXI5</accession>
<dbReference type="GO" id="GO:0004340">
    <property type="term" value="F:glucokinase activity"/>
    <property type="evidence" value="ECO:0007669"/>
    <property type="project" value="TreeGrafter"/>
</dbReference>
<keyword evidence="5 6" id="KW-0067">ATP-binding</keyword>
<dbReference type="CDD" id="cd24000">
    <property type="entry name" value="ASKHA_NBD_HK"/>
    <property type="match status" value="1"/>
</dbReference>
<dbReference type="InterPro" id="IPR001312">
    <property type="entry name" value="Hexokinase"/>
</dbReference>
<evidence type="ECO:0000256" key="3">
    <source>
        <dbReference type="ARBA" id="ARBA00022741"/>
    </source>
</evidence>
<dbReference type="GO" id="GO:0001678">
    <property type="term" value="P:intracellular glucose homeostasis"/>
    <property type="evidence" value="ECO:0007669"/>
    <property type="project" value="InterPro"/>
</dbReference>
<feature type="domain" description="Hexokinase N-terminal" evidence="8">
    <location>
        <begin position="84"/>
        <end position="279"/>
    </location>
</feature>
<dbReference type="GO" id="GO:0019158">
    <property type="term" value="F:mannokinase activity"/>
    <property type="evidence" value="ECO:0007669"/>
    <property type="project" value="TreeGrafter"/>
</dbReference>
<dbReference type="PRINTS" id="PR00475">
    <property type="entry name" value="HEXOKINASE"/>
</dbReference>
<reference evidence="10" key="1">
    <citation type="journal article" date="2022" name="DNA Res.">
        <title>Genome analysis of five recently described species of the CUG-Ser clade uncovers Candida theae as a new hybrid lineage with pathogenic potential in the Candida parapsilosis species complex.</title>
        <authorList>
            <person name="Mixao V."/>
            <person name="Del Olmo V."/>
            <person name="Hegedusova E."/>
            <person name="Saus E."/>
            <person name="Pryszcz L."/>
            <person name="Cillingova A."/>
            <person name="Nosek J."/>
            <person name="Gabaldon T."/>
        </authorList>
    </citation>
    <scope>NUCLEOTIDE SEQUENCE</scope>
    <source>
        <strain evidence="10">CBS 10844</strain>
    </source>
</reference>
<keyword evidence="2 6" id="KW-0808">Transferase</keyword>
<dbReference type="PANTHER" id="PTHR19443">
    <property type="entry name" value="HEXOKINASE"/>
    <property type="match status" value="1"/>
</dbReference>
<protein>
    <recommendedName>
        <fullName evidence="6">Phosphotransferase</fullName>
        <ecNumber evidence="6">2.7.1.-</ecNumber>
    </recommendedName>
</protein>
<proteinExistence type="inferred from homology"/>
<comment type="similarity">
    <text evidence="1 6">Belongs to the hexokinase family.</text>
</comment>
<dbReference type="PROSITE" id="PS51748">
    <property type="entry name" value="HEXOKINASE_2"/>
    <property type="match status" value="1"/>
</dbReference>
<evidence type="ECO:0000313" key="11">
    <source>
        <dbReference type="Proteomes" id="UP001202479"/>
    </source>
</evidence>
<dbReference type="Pfam" id="PF03727">
    <property type="entry name" value="Hexokinase_2"/>
    <property type="match status" value="1"/>
</dbReference>
<comment type="caution">
    <text evidence="10">The sequence shown here is derived from an EMBL/GenBank/DDBJ whole genome shotgun (WGS) entry which is preliminary data.</text>
</comment>
<evidence type="ECO:0000256" key="7">
    <source>
        <dbReference type="SAM" id="MobiDB-lite"/>
    </source>
</evidence>
<name>A0AAI9SXI5_9ASCO</name>
<feature type="compositionally biased region" description="Polar residues" evidence="7">
    <location>
        <begin position="51"/>
        <end position="68"/>
    </location>
</feature>
<dbReference type="GO" id="GO:0006006">
    <property type="term" value="P:glucose metabolic process"/>
    <property type="evidence" value="ECO:0007669"/>
    <property type="project" value="TreeGrafter"/>
</dbReference>
<evidence type="ECO:0000259" key="8">
    <source>
        <dbReference type="Pfam" id="PF00349"/>
    </source>
</evidence>
<dbReference type="PANTHER" id="PTHR19443:SF24">
    <property type="entry name" value="PHOSPHOTRANSFERASE"/>
    <property type="match status" value="1"/>
</dbReference>
<dbReference type="Gene3D" id="3.40.367.20">
    <property type="match status" value="1"/>
</dbReference>
<evidence type="ECO:0000259" key="9">
    <source>
        <dbReference type="Pfam" id="PF03727"/>
    </source>
</evidence>
<evidence type="ECO:0000256" key="5">
    <source>
        <dbReference type="ARBA" id="ARBA00022840"/>
    </source>
</evidence>
<dbReference type="GO" id="GO:0005524">
    <property type="term" value="F:ATP binding"/>
    <property type="evidence" value="ECO:0007669"/>
    <property type="project" value="UniProtKB-UniRule"/>
</dbReference>
<evidence type="ECO:0000256" key="6">
    <source>
        <dbReference type="RuleBase" id="RU362007"/>
    </source>
</evidence>
<dbReference type="Pfam" id="PF00349">
    <property type="entry name" value="Hexokinase_1"/>
    <property type="match status" value="1"/>
</dbReference>
<sequence length="557" mass="62768">MLHDTSSAIGDKTHIQKKADLDPVVDVTKKFASMPNEPANDLSNEEEYKSLASSTTGSFLSSPRHSPVSTTTESEEEESNLLEKIAESFTSPLTQENLTIQSQLLLNDFRRSLGENGISMVPSYNLSPDGSEHGQYLVIDLGGSTLRIAVIDISPDLQRSRSERVHIVLEEKWIISNEYKNIDRNFFKFIGSKIMEILSRQDLIKSSSLIKTGMTWSFPLETTSYNSGNIRHVSKGYTLDPEVCGKDLKFLLESILHDEFGIKIDVRSVMNDSVAVYSAGSFLDDKLILAMVLGTGFNMCCPLNADAEKMHKTKLIDDKLLFNTELSLFGEDLCDCLGTKYDAMIDKRLQNFKHHFKPYTMLDPEDNTAFQPNELLTSGRYLPEISRLIMVDLYNKKELFSQYTPEELGKILNVSYDGFEGELMCFVDENSDYEEINKKFLDCYGWSKPVEKSDITKIKTITSFVIKRAAFIVANSIIAFLKLLSEYNTDNNKIEGLITIGYVGSVLTYFINYRNMVLDYVNTNEEVKKLGCEIKLELIENSSVIGAAIGAAFYSKD</sequence>
<dbReference type="InterPro" id="IPR022673">
    <property type="entry name" value="Hexokinase_C"/>
</dbReference>